<name>A0A8E6BBN7_9BACT</name>
<feature type="compositionally biased region" description="Basic and acidic residues" evidence="1">
    <location>
        <begin position="380"/>
        <end position="391"/>
    </location>
</feature>
<sequence>MKSKNVALMAVAIAFGLAAAFATSKMYGTQVQAEKVKVVVATQTLPIGTILDEKNLPTLVAFSEFDKDAVPLDAITDPNALKGKKISATKPAKSWFTALDISNAPDVVLPPGHKRFAIKISVDKAVSGFVKPGDHVDVLGMVVDLKDSRIRRPVRLMRNALVLSIDDKDRKEANPAIQQLNTCTIAVKDEDAQLLKLFEDSGMSLLLRDDKQPYDDTLKTGYDIVLKDMPGMDREKKEEAPPAPAVNFVKAWFVKKTLKQNEKITEANLSELVEEKEVALKNGEFPGKLSINASDLKNKYLTTDLLAGQMLVEESLSDTEVKKAPVTVLKDPEPAKKKKTITMTIQEGGNSVDVIYEETETGGWRRLDGGVAGDAGNSSKTEEKKEQKDAKPAQPGDGSTKERVTLK</sequence>
<dbReference type="EMBL" id="CP074694">
    <property type="protein sequence ID" value="QVL34188.1"/>
    <property type="molecule type" value="Genomic_DNA"/>
</dbReference>
<organism evidence="4 5">
    <name type="scientific">Telmatocola sphagniphila</name>
    <dbReference type="NCBI Taxonomy" id="1123043"/>
    <lineage>
        <taxon>Bacteria</taxon>
        <taxon>Pseudomonadati</taxon>
        <taxon>Planctomycetota</taxon>
        <taxon>Planctomycetia</taxon>
        <taxon>Gemmatales</taxon>
        <taxon>Gemmataceae</taxon>
    </lineage>
</organism>
<dbReference type="InterPro" id="IPR013974">
    <property type="entry name" value="SAF"/>
</dbReference>
<dbReference type="CDD" id="cd11614">
    <property type="entry name" value="SAF_CpaB_FlgA_like"/>
    <property type="match status" value="1"/>
</dbReference>
<reference evidence="4" key="1">
    <citation type="submission" date="2021-05" db="EMBL/GenBank/DDBJ databases">
        <title>Complete genome sequence of the cellulolytic planctomycete Telmatocola sphagniphila SP2T and characterization of the first cellulase from planctomycetes.</title>
        <authorList>
            <person name="Rakitin A.L."/>
            <person name="Beletsky A.V."/>
            <person name="Naumoff D.G."/>
            <person name="Kulichevskaya I.S."/>
            <person name="Mardanov A.V."/>
            <person name="Ravin N.V."/>
            <person name="Dedysh S.N."/>
        </authorList>
    </citation>
    <scope>NUCLEOTIDE SEQUENCE</scope>
    <source>
        <strain evidence="4">SP2T</strain>
    </source>
</reference>
<feature type="domain" description="SAF" evidence="3">
    <location>
        <begin position="249"/>
        <end position="317"/>
    </location>
</feature>
<feature type="region of interest" description="Disordered" evidence="1">
    <location>
        <begin position="363"/>
        <end position="407"/>
    </location>
</feature>
<dbReference type="RefSeq" id="WP_213499160.1">
    <property type="nucleotide sequence ID" value="NZ_CP074694.1"/>
</dbReference>
<keyword evidence="5" id="KW-1185">Reference proteome</keyword>
<dbReference type="NCBIfam" id="TIGR03177">
    <property type="entry name" value="pilus_cpaB"/>
    <property type="match status" value="1"/>
</dbReference>
<proteinExistence type="predicted"/>
<evidence type="ECO:0000256" key="1">
    <source>
        <dbReference type="SAM" id="MobiDB-lite"/>
    </source>
</evidence>
<evidence type="ECO:0000313" key="4">
    <source>
        <dbReference type="EMBL" id="QVL34188.1"/>
    </source>
</evidence>
<feature type="signal peptide" evidence="2">
    <location>
        <begin position="1"/>
        <end position="22"/>
    </location>
</feature>
<accession>A0A8E6BBN7</accession>
<feature type="chain" id="PRO_5034540577" evidence="2">
    <location>
        <begin position="23"/>
        <end position="407"/>
    </location>
</feature>
<gene>
    <name evidence="4" type="primary">cpaB</name>
    <name evidence="4" type="ORF">KIH39_09855</name>
</gene>
<protein>
    <submittedName>
        <fullName evidence="4">Flp pilus assembly protein CpaB</fullName>
    </submittedName>
</protein>
<dbReference type="SMART" id="SM00858">
    <property type="entry name" value="SAF"/>
    <property type="match status" value="2"/>
</dbReference>
<dbReference type="InterPro" id="IPR017592">
    <property type="entry name" value="Pilus_assmbl_Flp-typ_CpaB"/>
</dbReference>
<dbReference type="KEGG" id="tsph:KIH39_09855"/>
<dbReference type="InterPro" id="IPR031571">
    <property type="entry name" value="RcpC_dom"/>
</dbReference>
<feature type="domain" description="SAF" evidence="3">
    <location>
        <begin position="36"/>
        <end position="102"/>
    </location>
</feature>
<evidence type="ECO:0000256" key="2">
    <source>
        <dbReference type="SAM" id="SignalP"/>
    </source>
</evidence>
<dbReference type="Proteomes" id="UP000676194">
    <property type="component" value="Chromosome"/>
</dbReference>
<dbReference type="Pfam" id="PF16976">
    <property type="entry name" value="RcpC"/>
    <property type="match status" value="1"/>
</dbReference>
<keyword evidence="2" id="KW-0732">Signal</keyword>
<evidence type="ECO:0000313" key="5">
    <source>
        <dbReference type="Proteomes" id="UP000676194"/>
    </source>
</evidence>
<evidence type="ECO:0000259" key="3">
    <source>
        <dbReference type="SMART" id="SM00858"/>
    </source>
</evidence>
<dbReference type="AlphaFoldDB" id="A0A8E6BBN7"/>